<dbReference type="EC" id="3.5.3.9" evidence="8"/>
<evidence type="ECO:0000313" key="8">
    <source>
        <dbReference type="EMBL" id="MBE1514501.1"/>
    </source>
</evidence>
<protein>
    <submittedName>
        <fullName evidence="8">Allantoate deiminase</fullName>
        <ecNumber evidence="8">3.5.3.9</ecNumber>
    </submittedName>
</protein>
<organism evidence="8 9">
    <name type="scientific">Nesterenkonia halotolerans</name>
    <dbReference type="NCBI Taxonomy" id="225325"/>
    <lineage>
        <taxon>Bacteria</taxon>
        <taxon>Bacillati</taxon>
        <taxon>Actinomycetota</taxon>
        <taxon>Actinomycetes</taxon>
        <taxon>Micrococcales</taxon>
        <taxon>Micrococcaceae</taxon>
        <taxon>Nesterenkonia</taxon>
    </lineage>
</organism>
<proteinExistence type="inferred from homology"/>
<dbReference type="PANTHER" id="PTHR32494">
    <property type="entry name" value="ALLANTOATE DEIMINASE-RELATED"/>
    <property type="match status" value="1"/>
</dbReference>
<gene>
    <name evidence="8" type="ORF">H4W26_001256</name>
</gene>
<dbReference type="NCBIfam" id="NF006775">
    <property type="entry name" value="PRK09290.2-5"/>
    <property type="match status" value="1"/>
</dbReference>
<dbReference type="SUPFAM" id="SSF55031">
    <property type="entry name" value="Bacterial exopeptidase dimerisation domain"/>
    <property type="match status" value="1"/>
</dbReference>
<keyword evidence="9" id="KW-1185">Reference proteome</keyword>
<accession>A0ABR9J675</accession>
<dbReference type="Pfam" id="PF07687">
    <property type="entry name" value="M20_dimer"/>
    <property type="match status" value="1"/>
</dbReference>
<dbReference type="InterPro" id="IPR002933">
    <property type="entry name" value="Peptidase_M20"/>
</dbReference>
<reference evidence="8 9" key="1">
    <citation type="submission" date="2020-10" db="EMBL/GenBank/DDBJ databases">
        <title>Sequencing the genomes of 1000 actinobacteria strains.</title>
        <authorList>
            <person name="Klenk H.-P."/>
        </authorList>
    </citation>
    <scope>NUCLEOTIDE SEQUENCE [LARGE SCALE GENOMIC DNA]</scope>
    <source>
        <strain evidence="8 9">DSM 15474</strain>
    </source>
</reference>
<dbReference type="Pfam" id="PF01546">
    <property type="entry name" value="Peptidase_M20"/>
    <property type="match status" value="1"/>
</dbReference>
<dbReference type="InterPro" id="IPR036264">
    <property type="entry name" value="Bact_exopeptidase_dim_dom"/>
</dbReference>
<evidence type="ECO:0000313" key="9">
    <source>
        <dbReference type="Proteomes" id="UP000636579"/>
    </source>
</evidence>
<comment type="cofactor">
    <cofactor evidence="1">
        <name>Mn(2+)</name>
        <dbReference type="ChEBI" id="CHEBI:29035"/>
    </cofactor>
</comment>
<name>A0ABR9J675_9MICC</name>
<dbReference type="NCBIfam" id="TIGR01879">
    <property type="entry name" value="hydantase"/>
    <property type="match status" value="1"/>
</dbReference>
<evidence type="ECO:0000256" key="4">
    <source>
        <dbReference type="ARBA" id="ARBA00022723"/>
    </source>
</evidence>
<evidence type="ECO:0000259" key="7">
    <source>
        <dbReference type="Pfam" id="PF07687"/>
    </source>
</evidence>
<comment type="caution">
    <text evidence="8">The sequence shown here is derived from an EMBL/GenBank/DDBJ whole genome shotgun (WGS) entry which is preliminary data.</text>
</comment>
<sequence length="422" mass="45424">MTGVPMTFDAAAARIMTRCDELAAISALPAGILRAYLTQEHQRHNELAAAWMAEVGMETWQDAAGNQCARLEGREPGLPALIIASHLDTVPDAGRYDGIMGVLLGIETARLLTPYARDLPFAVEVIAYADEEGTRFGATLLGSRAMAGTWDPAWWEALDAEGISMAQAFWDFGLDPERIDDAARSPEDLVGYLEAHIEQGPYLEADQRPLGLVSSIAGARRFRLAILGEARHAGGTPYERRRDALVGAAQAVLDVERIGRERGVIATVGQLETRPGAVNVVPGEADFSLDLRAESDALRDAAWQEIHAALAGFCAQRHLELVVEEIHAASTVSCSPRLTRALAAGVAVTGDTDPITLYSRAGHDAMAMAAVTEIGMLFTRCEDGISHHPEENVLAADVALALQALQEAVWVLAREHGERARR</sequence>
<dbReference type="PIRSF" id="PIRSF001235">
    <property type="entry name" value="Amidase_carbamoylase"/>
    <property type="match status" value="1"/>
</dbReference>
<evidence type="ECO:0000256" key="2">
    <source>
        <dbReference type="ARBA" id="ARBA00006153"/>
    </source>
</evidence>
<dbReference type="Proteomes" id="UP000636579">
    <property type="component" value="Unassembled WGS sequence"/>
</dbReference>
<evidence type="ECO:0000256" key="6">
    <source>
        <dbReference type="ARBA" id="ARBA00023211"/>
    </source>
</evidence>
<evidence type="ECO:0000256" key="5">
    <source>
        <dbReference type="ARBA" id="ARBA00022801"/>
    </source>
</evidence>
<evidence type="ECO:0000256" key="3">
    <source>
        <dbReference type="ARBA" id="ARBA00011738"/>
    </source>
</evidence>
<keyword evidence="4" id="KW-0479">Metal-binding</keyword>
<dbReference type="RefSeq" id="WP_225939619.1">
    <property type="nucleotide sequence ID" value="NZ_JADBEE010000001.1"/>
</dbReference>
<dbReference type="GO" id="GO:0047652">
    <property type="term" value="F:allantoate deiminase activity"/>
    <property type="evidence" value="ECO:0007669"/>
    <property type="project" value="UniProtKB-EC"/>
</dbReference>
<keyword evidence="6" id="KW-0464">Manganese</keyword>
<dbReference type="Gene3D" id="3.40.630.10">
    <property type="entry name" value="Zn peptidases"/>
    <property type="match status" value="1"/>
</dbReference>
<evidence type="ECO:0000256" key="1">
    <source>
        <dbReference type="ARBA" id="ARBA00001936"/>
    </source>
</evidence>
<dbReference type="EMBL" id="JADBEE010000001">
    <property type="protein sequence ID" value="MBE1514501.1"/>
    <property type="molecule type" value="Genomic_DNA"/>
</dbReference>
<dbReference type="CDD" id="cd03884">
    <property type="entry name" value="M20_bAS"/>
    <property type="match status" value="1"/>
</dbReference>
<keyword evidence="5 8" id="KW-0378">Hydrolase</keyword>
<dbReference type="InterPro" id="IPR010158">
    <property type="entry name" value="Amidase_Cbmase"/>
</dbReference>
<comment type="similarity">
    <text evidence="2">Belongs to the peptidase M20 family.</text>
</comment>
<dbReference type="PANTHER" id="PTHR32494:SF19">
    <property type="entry name" value="ALLANTOATE DEIMINASE-RELATED"/>
    <property type="match status" value="1"/>
</dbReference>
<feature type="domain" description="Peptidase M20 dimerisation" evidence="7">
    <location>
        <begin position="218"/>
        <end position="311"/>
    </location>
</feature>
<dbReference type="SUPFAM" id="SSF53187">
    <property type="entry name" value="Zn-dependent exopeptidases"/>
    <property type="match status" value="1"/>
</dbReference>
<comment type="subunit">
    <text evidence="3">Homodimer.</text>
</comment>
<dbReference type="InterPro" id="IPR011650">
    <property type="entry name" value="Peptidase_M20_dimer"/>
</dbReference>
<dbReference type="Gene3D" id="3.30.70.360">
    <property type="match status" value="1"/>
</dbReference>